<evidence type="ECO:0000313" key="1">
    <source>
        <dbReference type="EMBL" id="SEB17774.1"/>
    </source>
</evidence>
<dbReference type="AlphaFoldDB" id="A0A1H4H7K9"/>
<dbReference type="STRING" id="425514.SAMN05443550_11417"/>
<gene>
    <name evidence="1" type="ORF">SAMN05443550_11417</name>
</gene>
<keyword evidence="2" id="KW-1185">Reference proteome</keyword>
<dbReference type="Proteomes" id="UP000198850">
    <property type="component" value="Unassembled WGS sequence"/>
</dbReference>
<evidence type="ECO:0000313" key="2">
    <source>
        <dbReference type="Proteomes" id="UP000198850"/>
    </source>
</evidence>
<dbReference type="OrthoDB" id="1090083at2"/>
<proteinExistence type="predicted"/>
<evidence type="ECO:0008006" key="3">
    <source>
        <dbReference type="Google" id="ProtNLM"/>
    </source>
</evidence>
<dbReference type="RefSeq" id="WP_090559649.1">
    <property type="nucleotide sequence ID" value="NZ_FNRA01000014.1"/>
</dbReference>
<dbReference type="EMBL" id="FNRA01000014">
    <property type="protein sequence ID" value="SEB17774.1"/>
    <property type="molecule type" value="Genomic_DNA"/>
</dbReference>
<organism evidence="1 2">
    <name type="scientific">Pedobacter hartonius</name>
    <dbReference type="NCBI Taxonomy" id="425514"/>
    <lineage>
        <taxon>Bacteria</taxon>
        <taxon>Pseudomonadati</taxon>
        <taxon>Bacteroidota</taxon>
        <taxon>Sphingobacteriia</taxon>
        <taxon>Sphingobacteriales</taxon>
        <taxon>Sphingobacteriaceae</taxon>
        <taxon>Pedobacter</taxon>
    </lineage>
</organism>
<protein>
    <recommendedName>
        <fullName evidence="3">Type VI secretion system protein ImpG</fullName>
    </recommendedName>
</protein>
<accession>A0A1H4H7K9</accession>
<reference evidence="1 2" key="1">
    <citation type="submission" date="2016-10" db="EMBL/GenBank/DDBJ databases">
        <authorList>
            <person name="de Groot N.N."/>
        </authorList>
    </citation>
    <scope>NUCLEOTIDE SEQUENCE [LARGE SCALE GENOMIC DNA]</scope>
    <source>
        <strain evidence="1 2">DSM 19033</strain>
    </source>
</reference>
<name>A0A1H4H7K9_9SPHI</name>
<sequence>MKGIFYSSKDEIRNRMLKNARDFWDVKNTNDFDPMVKLLIEALCTELFNISNEVNDLENRILDKISKVLASDTLISAIPAHAILHARPYEDTDVIDEKDQFIFSKKISDGNNNKEVQLDLFFSPLRSVKVFNAAVSYIATGTFLFRIDEQQNKSLISQSTATYRLENNAFYIGLSMPSALSSYDGLSFYFDWPDYAIENNIYDLLKLSAWFMDGHPVKVSSGRYFQSSKKQRQSPFSNHDMLNVLTADIHGFYAHRFLTIDGSTVQHIPDLQLYPSDFEPVFRDSSLQNFKKPLLWIKVIFPVAIGQPLLNELSVSINAFPVVNKKMHDLKHRLKMMSDIIPLKLSADDQFLGVDTLKDNFGNHYTEIPQGYDEERSSGLFSIRYGGAERFDDRNAKEVLDHLFELLRDEKAAFSAYGSDFLNTSLKELEQNISLLVQKTAGQLLNRKELINYLVVKPLNDADIMFMEFWSTKAELGNQVKRGSSLRAFEHHKAFPESLYFLSNSIGGRSRLNAENRVQAYKYGLTTGNRIVTHADILGFCSFELGNMITGVEIRKGLSKAQNPKEGFIKTTDIVVTPAQFNGLNAEEWKSILELTRSKLEIRSTMNIHYRLFLA</sequence>